<feature type="region of interest" description="Disordered" evidence="3">
    <location>
        <begin position="2629"/>
        <end position="2692"/>
    </location>
</feature>
<feature type="compositionally biased region" description="Basic and acidic residues" evidence="3">
    <location>
        <begin position="1124"/>
        <end position="1139"/>
    </location>
</feature>
<dbReference type="Proteomes" id="UP000735302">
    <property type="component" value="Unassembled WGS sequence"/>
</dbReference>
<feature type="compositionally biased region" description="Basic and acidic residues" evidence="3">
    <location>
        <begin position="3247"/>
        <end position="3276"/>
    </location>
</feature>
<evidence type="ECO:0000256" key="2">
    <source>
        <dbReference type="PROSITE-ProRule" id="PRU00035"/>
    </source>
</evidence>
<feature type="compositionally biased region" description="Basic and acidic residues" evidence="3">
    <location>
        <begin position="920"/>
        <end position="929"/>
    </location>
</feature>
<feature type="compositionally biased region" description="Basic and acidic residues" evidence="3">
    <location>
        <begin position="1576"/>
        <end position="1585"/>
    </location>
</feature>
<feature type="compositionally biased region" description="Basic and acidic residues" evidence="3">
    <location>
        <begin position="2996"/>
        <end position="3006"/>
    </location>
</feature>
<feature type="compositionally biased region" description="Acidic residues" evidence="3">
    <location>
        <begin position="251"/>
        <end position="261"/>
    </location>
</feature>
<comment type="caution">
    <text evidence="5">The sequence shown here is derived from an EMBL/GenBank/DDBJ whole genome shotgun (WGS) entry which is preliminary data.</text>
</comment>
<feature type="compositionally biased region" description="Basic and acidic residues" evidence="3">
    <location>
        <begin position="1788"/>
        <end position="1798"/>
    </location>
</feature>
<feature type="compositionally biased region" description="Low complexity" evidence="3">
    <location>
        <begin position="1305"/>
        <end position="1317"/>
    </location>
</feature>
<feature type="compositionally biased region" description="Low complexity" evidence="3">
    <location>
        <begin position="3316"/>
        <end position="3337"/>
    </location>
</feature>
<feature type="compositionally biased region" description="Basic and acidic residues" evidence="3">
    <location>
        <begin position="1103"/>
        <end position="1117"/>
    </location>
</feature>
<feature type="compositionally biased region" description="Basic and acidic residues" evidence="3">
    <location>
        <begin position="604"/>
        <end position="613"/>
    </location>
</feature>
<feature type="compositionally biased region" description="Basic and acidic residues" evidence="3">
    <location>
        <begin position="262"/>
        <end position="273"/>
    </location>
</feature>
<feature type="compositionally biased region" description="Acidic residues" evidence="3">
    <location>
        <begin position="1080"/>
        <end position="1099"/>
    </location>
</feature>
<feature type="compositionally biased region" description="Basic and acidic residues" evidence="3">
    <location>
        <begin position="2037"/>
        <end position="2049"/>
    </location>
</feature>
<dbReference type="InterPro" id="IPR001487">
    <property type="entry name" value="Bromodomain"/>
</dbReference>
<protein>
    <submittedName>
        <fullName evidence="5">Cat eye syndrome critical region protein 2</fullName>
    </submittedName>
</protein>
<feature type="compositionally biased region" description="Basic and acidic residues" evidence="3">
    <location>
        <begin position="3389"/>
        <end position="3398"/>
    </location>
</feature>
<evidence type="ECO:0000256" key="1">
    <source>
        <dbReference type="ARBA" id="ARBA00023117"/>
    </source>
</evidence>
<feature type="compositionally biased region" description="Basic and acidic residues" evidence="3">
    <location>
        <begin position="2656"/>
        <end position="2668"/>
    </location>
</feature>
<feature type="compositionally biased region" description="Acidic residues" evidence="3">
    <location>
        <begin position="274"/>
        <end position="283"/>
    </location>
</feature>
<dbReference type="GO" id="GO:0006338">
    <property type="term" value="P:chromatin remodeling"/>
    <property type="evidence" value="ECO:0007669"/>
    <property type="project" value="InterPro"/>
</dbReference>
<evidence type="ECO:0000313" key="6">
    <source>
        <dbReference type="Proteomes" id="UP000735302"/>
    </source>
</evidence>
<feature type="compositionally biased region" description="Basic and acidic residues" evidence="3">
    <location>
        <begin position="2013"/>
        <end position="2030"/>
    </location>
</feature>
<feature type="region of interest" description="Disordered" evidence="3">
    <location>
        <begin position="3142"/>
        <end position="3364"/>
    </location>
</feature>
<feature type="compositionally biased region" description="Polar residues" evidence="3">
    <location>
        <begin position="931"/>
        <end position="941"/>
    </location>
</feature>
<dbReference type="PROSITE" id="PS50014">
    <property type="entry name" value="BROMODOMAIN_2"/>
    <property type="match status" value="1"/>
</dbReference>
<feature type="compositionally biased region" description="Acidic residues" evidence="3">
    <location>
        <begin position="750"/>
        <end position="762"/>
    </location>
</feature>
<feature type="compositionally biased region" description="Basic and acidic residues" evidence="3">
    <location>
        <begin position="3154"/>
        <end position="3164"/>
    </location>
</feature>
<feature type="domain" description="Bromo" evidence="4">
    <location>
        <begin position="2508"/>
        <end position="2578"/>
    </location>
</feature>
<feature type="region of interest" description="Disordered" evidence="3">
    <location>
        <begin position="502"/>
        <end position="537"/>
    </location>
</feature>
<dbReference type="InterPro" id="IPR029614">
    <property type="entry name" value="CECR2"/>
</dbReference>
<feature type="region of interest" description="Disordered" evidence="3">
    <location>
        <begin position="2766"/>
        <end position="2787"/>
    </location>
</feature>
<feature type="region of interest" description="Disordered" evidence="3">
    <location>
        <begin position="2402"/>
        <end position="2422"/>
    </location>
</feature>
<evidence type="ECO:0000256" key="3">
    <source>
        <dbReference type="SAM" id="MobiDB-lite"/>
    </source>
</evidence>
<evidence type="ECO:0000259" key="4">
    <source>
        <dbReference type="PROSITE" id="PS50014"/>
    </source>
</evidence>
<feature type="region of interest" description="Disordered" evidence="3">
    <location>
        <begin position="3380"/>
        <end position="3460"/>
    </location>
</feature>
<feature type="compositionally biased region" description="Acidic residues" evidence="3">
    <location>
        <begin position="207"/>
        <end position="231"/>
    </location>
</feature>
<dbReference type="SUPFAM" id="SSF47370">
    <property type="entry name" value="Bromodomain"/>
    <property type="match status" value="1"/>
</dbReference>
<feature type="compositionally biased region" description="Basic and acidic residues" evidence="3">
    <location>
        <begin position="2677"/>
        <end position="2692"/>
    </location>
</feature>
<keyword evidence="6" id="KW-1185">Reference proteome</keyword>
<feature type="compositionally biased region" description="Polar residues" evidence="3">
    <location>
        <begin position="2709"/>
        <end position="2720"/>
    </location>
</feature>
<dbReference type="EMBL" id="BLXT01002372">
    <property type="protein sequence ID" value="GFN93844.1"/>
    <property type="molecule type" value="Genomic_DNA"/>
</dbReference>
<feature type="compositionally biased region" description="Polar residues" evidence="3">
    <location>
        <begin position="858"/>
        <end position="876"/>
    </location>
</feature>
<feature type="compositionally biased region" description="Basic and acidic residues" evidence="3">
    <location>
        <begin position="726"/>
        <end position="737"/>
    </location>
</feature>
<feature type="compositionally biased region" description="Basic residues" evidence="3">
    <location>
        <begin position="361"/>
        <end position="379"/>
    </location>
</feature>
<feature type="compositionally biased region" description="Basic and acidic residues" evidence="3">
    <location>
        <begin position="1374"/>
        <end position="1387"/>
    </location>
</feature>
<feature type="compositionally biased region" description="Acidic residues" evidence="3">
    <location>
        <begin position="293"/>
        <end position="311"/>
    </location>
</feature>
<feature type="region of interest" description="Disordered" evidence="3">
    <location>
        <begin position="2265"/>
        <end position="2298"/>
    </location>
</feature>
<sequence length="3460" mass="386211">MDADQDVPQDTEDVPKPELKEHLQEIHTWWEVPAIAHFCSLFKAVFGFCDFDIEDLEDALLTSPDLGGSTLAVDIICQLLNGCYARDDIKYFNYDLFLKDIFKQRWTIEQGRPNPFNNRTFLELPIRLRVEVLHALCDFRLDADDVAEMLKGLSGDSLRVEPLGVDAKGSKYWYFYGTRLYKELPEKEEENSMVKRPRGRPRKTSLVEEEQSVELDNEHIEEQEEDLDNEEEQVKRNPVLSAKPRQANKEELEEEEEEANIDFEKDGESKCAMDEEQEEESEDEIQRELAEALYEDEIEGGIDDDADDADFEVSKKKKSTKSKKKSTAKKNLTKDGHEMIKGSAVEPAPEEPQYIENVLKAKSKRQYYKGSRKKSRSRSKSADKSKSQVAASQEVSATDADQSTMDQPKKRGRPQKKKEVENVTPTRRSRRRGGNESEEEEATPVIFDSKVSKTELKRLAIDGFHNQLNSVRSSRNTSRESSVTSDAVKAEVTAQQSSFLLSAESASSEGGQRDVLQPTIHAKPSVGTKIISSSHSHGKTIQAAVSKLASNTFQEIDQGADGSAEQTGIKPTRDTLNSSSCSEVSVSQGKKGSSRRKSVPQRRQNKDLVHNSEENLEANTMIVESTSKVEASVADKANEVVNSEEIGITQAEEKLETDNEATGTRDEAKNESAACENELIRDDSQKVADGTKTDCKKISLNDSESFDQTIQTSDETFDSVVKEIEREEKLDESEKSVDGSPRINAGIIDKDDESEEEEGEQEIIDLEDVDIRSEDVVCDEKIISETNLDAGEWRVPPELMDIVKATENTNSNVHLSEESKNSTLDNINKHSPSKALLTDEETNEKKVAAKEAHGCRSSAPQTNFSENGGNQDNWQKNLKEGMNDMPVPLKDIPSLPAEPQEHSDSSPELENESVHTLPDQVKDESRIEGETTPNFESNTHGQCAVSVSGKTDSLAEDNMSSRKSIRDEPQKTASLLQSENENSGHIQVSEGTCETDQLQLKNNEDGQNNEKPKVCDEGPELANAVHMATDIHMADNETLNTSKDMSSYQNETSEGIKAPTIKHNELNSESLQNQMEISQLDENEQEKEMETQDENEVLMDIDVSTKDDRPLSEREENIYSVSKESVKGDKSADTHENADFSKTGLDNATGPPEIVKTSKSESNTTIADGSSKLQQTFNVAIKPDQSRVLEKEAESAAHKMPSIGPPSQECVSAMDLNQKPFKQKRPSRWDMTPEKRKLFQTSSQNSNTKEVKSHSTLNSSRKDLPTIVYISSGPGHPGLNKGEGEHDRHDSTKRESNKSAAPGQSCATGSSASSSSCLNQENTYPQPEMFEPDKPVDLSLHSSLKSAESVEAEHPITSDSESLIQGDIVLTKDGSQDSRVGRSKAEMEATDSNAQVTADFNDSYKVVSYDEVDGVIRDQDDKEVEKTKGEIIHCCVEKSDLAAPSSLRQASEGNSSRSNDITNVSKLGSLEAMEETRANETVKQSTENQNENQEQRDNIARGQLQKNDKEHEENVSDVQFHVKNKDLGGVNSEFAQDNEREEEDKVSGEKGKKENVSSELALESERALEVNISREQVQDSKKEMEDNACSEQEQDNKKEIEDNVSSKQVQDIKKEIGDNVSSEQVEQVQNSEKEIGDNFYSVQVQNSKKAMEGNVPSEQIQDNEKEIENNVPSGQVQDSKKEMDDFSSDQVQDSEKEIGNNDASEQVQDGKKEMEDNVSSEQVQDSEKEMEDNVSCEQVQDSEKEIEDNVSSDQEQDSKKEIGNNVASEQVQDGKKEMEDNVSSEQVQDSKKEMEDNVSHGQVQDSEKEMEDNVSSEQVQDSERDLEDNVSSEQVQDSEKDMEDHACSEQGQNSEKDIEENVSNEQVQDSAKDMDDNVSSEQVQDSEENMEDSVSSEQVQDSEKDTGTNVSIEQVQGSEKDKEDNVSCEQVQDSEKDIEENVFSKQVQDSTKDMEDNVSSGQTQDSEKDMEDNVSSEQVQDSEKNTGTNVSIEQVQDSEKDKEDNVSSEQVQDSEKDRDDNISTDEKREGNISGQQEEDHDKVPAEKLTYEQIQDGNVQKEENEHDELSKSKGKEDCSIHDDEVQNIEKEQVSFGNRKEDKNEGLPEESDDFVAVGSIIKHCDPPRAVSEVSKGVLSHSGVMADHLQETSIPMECDPTVDVKVDEGQNAIGKNVESELQSACSDDPQREDHDLKITGHVGDLPVEIKLEQQSASHDVERTTATTETDDLRITSVAEIGTDTRDVFQINDPEKMSEREEECKIVKDEEEAGVKEETEKEEDALASSAGSSSLGDLSVKQETKSPIKEVSLYEEGDQKWRGGLSRWQLVCDTLEDWTSLAMQLEVDSLSAPMGGRGNRGKALCRIIKNDFLPEMPMIMADKERAREKRRREMMPRRSSYRLELKKMEEEEKERQTREAEEEEERLKVLADEERKQQMKIEEERRLQEEKEKARKERANRVRLREERARLIAEGKDIPPELMNGLKQDDNALDDEMEEMYNNIEKVLLTVKKNEHSWPFLEAVEEVNTPDFFEMIKEPIDLLTIERKVEERVYTTKEEFERDMNLLFDNCIEYHGADSDFGYMAENLKGVFDRSMRRVFRVYLEPAWRKADSWADYSMAQLRSQRAARKRACYRENSDSDSEPESYQKGRIMYSSGRRWGQDETYKPSQDERGEDDSDTEKDKDAKELKPRATWSYRRDMGQEAKDFESYIPCQSNRGNSNRRSTTEYKPVDLSKYAGAKFRVANHKEQKKASLPIMIINQYVKKAKPIENSSEGSSVKNPTANPPAKPPVKVVKISKEEYEKLLAQNKLSVVNANSPAGKVLKLQAGMQLKAMTPSTSAPGAARPALSSLSSTPLTTVTTATPSTSSASSPSTLMTVTAGSTSSVTTISSSHSNTLQGKRKSVDGNADGPPAKKASQPSDIKDRLRLINEKLGHKLKRGLGLDDDGSIITREETVYADSKVVNGQTILNVSASRGGSGSLNLGINSVSLDHSSPSFKEAQEKHVEYNHESMSGSQSEKSAEEVKESEKDSSRSPEIAIGNSCEDVSRLNSHKKETIEKAPSSSVVKRVRFSDQLEMRGSEEDEDGSRQSLSKANSDSNSELSESDLKASSSKTSIFPSPNISTASCEPQLSIYEKWKRRAMRSNPALFSKHLPTQESHKVDQSDSPRKRKHEQISDSQHLLESNTDKDNEDADEDDDGNDSEDEPMMKYSKKGHVWQEGKISGSKNQSDSFDKVVNPEAENSPMQQRDSQPKDNGKISHLSHCSDRENGQHKKSEKDFTSSSELKQQQDVQNHRDSFNRALHLQQKPSTSNEVYLENELASSGQGPSSSPSSTPMASLSSPPPPQLSLEPSSSSSPTAAAHAATQKKGFRLTGLSTQLALAIAQKRQQRSATDKASHSDEECAESPPLLLPVGQEESGGSRETSPGDDDMPVLVPDQLPPSLVEPGQDNIFQRMMSPEKHKA</sequence>
<feature type="compositionally biased region" description="Low complexity" evidence="3">
    <location>
        <begin position="578"/>
        <end position="591"/>
    </location>
</feature>
<feature type="compositionally biased region" description="Polar residues" evidence="3">
    <location>
        <begin position="1446"/>
        <end position="1466"/>
    </location>
</feature>
<dbReference type="PANTHER" id="PTHR47092">
    <property type="entry name" value="CAT EYE SYNDROME CRITICAL REGION PROTEIN 2"/>
    <property type="match status" value="1"/>
</dbReference>
<feature type="compositionally biased region" description="Acidic residues" evidence="3">
    <location>
        <begin position="3186"/>
        <end position="3202"/>
    </location>
</feature>
<keyword evidence="1 2" id="KW-0103">Bromodomain</keyword>
<dbReference type="Pfam" id="PF00439">
    <property type="entry name" value="Bromodomain"/>
    <property type="match status" value="1"/>
</dbReference>
<feature type="compositionally biased region" description="Polar residues" evidence="3">
    <location>
        <begin position="1619"/>
        <end position="1630"/>
    </location>
</feature>
<feature type="compositionally biased region" description="Basic and acidic residues" evidence="3">
    <location>
        <begin position="2058"/>
        <end position="2104"/>
    </location>
</feature>
<feature type="region of interest" description="Disordered" evidence="3">
    <location>
        <begin position="461"/>
        <end position="489"/>
    </location>
</feature>
<feature type="compositionally biased region" description="Basic and acidic residues" evidence="3">
    <location>
        <begin position="3016"/>
        <end position="3030"/>
    </location>
</feature>
<feature type="compositionally biased region" description="Basic and acidic residues" evidence="3">
    <location>
        <begin position="2265"/>
        <end position="2275"/>
    </location>
</feature>
<feature type="compositionally biased region" description="Basic and acidic residues" evidence="3">
    <location>
        <begin position="1837"/>
        <end position="1847"/>
    </location>
</feature>
<feature type="compositionally biased region" description="Polar residues" evidence="3">
    <location>
        <begin position="1975"/>
        <end position="1995"/>
    </location>
</feature>
<name>A0AAV3ZE04_9GAST</name>
<feature type="compositionally biased region" description="Basic and acidic residues" evidence="3">
    <location>
        <begin position="843"/>
        <end position="854"/>
    </location>
</feature>
<feature type="region of interest" description="Disordered" evidence="3">
    <location>
        <begin position="2704"/>
        <end position="2723"/>
    </location>
</feature>
<dbReference type="Gene3D" id="1.20.920.10">
    <property type="entry name" value="Bromodomain-like"/>
    <property type="match status" value="1"/>
</dbReference>
<feature type="region of interest" description="Disordered" evidence="3">
    <location>
        <begin position="814"/>
        <end position="833"/>
    </location>
</feature>
<feature type="region of interest" description="Disordered" evidence="3">
    <location>
        <begin position="1080"/>
        <end position="1170"/>
    </location>
</feature>
<dbReference type="SMART" id="SM00297">
    <property type="entry name" value="BROMO"/>
    <property type="match status" value="1"/>
</dbReference>
<feature type="region of interest" description="Disordered" evidence="3">
    <location>
        <begin position="2993"/>
        <end position="3126"/>
    </location>
</feature>
<feature type="compositionally biased region" description="Basic and acidic residues" evidence="3">
    <location>
        <begin position="1282"/>
        <end position="1297"/>
    </location>
</feature>
<feature type="compositionally biased region" description="Polar residues" evidence="3">
    <location>
        <begin position="1239"/>
        <end position="1259"/>
    </location>
</feature>
<dbReference type="PRINTS" id="PR00503">
    <property type="entry name" value="BROMODOMAIN"/>
</dbReference>
<accession>A0AAV3ZE04</accession>
<feature type="compositionally biased region" description="Polar residues" evidence="3">
    <location>
        <begin position="1907"/>
        <end position="1917"/>
    </location>
</feature>
<feature type="compositionally biased region" description="Polar residues" evidence="3">
    <location>
        <begin position="388"/>
        <end position="406"/>
    </location>
</feature>
<feature type="region of interest" description="Disordered" evidence="3">
    <location>
        <begin position="1442"/>
        <end position="2109"/>
    </location>
</feature>
<dbReference type="PANTHER" id="PTHR47092:SF1">
    <property type="entry name" value="CHROMATIN REMODELING REGULATOR CECR2"/>
    <property type="match status" value="1"/>
</dbReference>
<feature type="compositionally biased region" description="Polar residues" evidence="3">
    <location>
        <begin position="466"/>
        <end position="485"/>
    </location>
</feature>
<feature type="region of interest" description="Disordered" evidence="3">
    <location>
        <begin position="1183"/>
        <end position="1394"/>
    </location>
</feature>
<feature type="compositionally biased region" description="Basic residues" evidence="3">
    <location>
        <begin position="315"/>
        <end position="328"/>
    </location>
</feature>
<feature type="compositionally biased region" description="Low complexity" evidence="3">
    <location>
        <begin position="2282"/>
        <end position="2295"/>
    </location>
</feature>
<feature type="region of interest" description="Disordered" evidence="3">
    <location>
        <begin position="644"/>
        <end position="682"/>
    </location>
</feature>
<feature type="compositionally biased region" description="Basic and acidic residues" evidence="3">
    <location>
        <begin position="1184"/>
        <end position="1197"/>
    </location>
</feature>
<dbReference type="GO" id="GO:0090537">
    <property type="term" value="C:CERF complex"/>
    <property type="evidence" value="ECO:0007669"/>
    <property type="project" value="InterPro"/>
</dbReference>
<feature type="compositionally biased region" description="Polar residues" evidence="3">
    <location>
        <begin position="821"/>
        <end position="830"/>
    </location>
</feature>
<feature type="compositionally biased region" description="Polar residues" evidence="3">
    <location>
        <begin position="971"/>
        <end position="1001"/>
    </location>
</feature>
<feature type="compositionally biased region" description="Low complexity" evidence="3">
    <location>
        <begin position="2836"/>
        <end position="2893"/>
    </location>
</feature>
<feature type="compositionally biased region" description="Low complexity" evidence="3">
    <location>
        <begin position="3344"/>
        <end position="3358"/>
    </location>
</feature>
<feature type="region of interest" description="Disordered" evidence="3">
    <location>
        <begin position="2832"/>
        <end position="2920"/>
    </location>
</feature>
<feature type="compositionally biased region" description="Basic and acidic residues" evidence="3">
    <location>
        <begin position="1002"/>
        <end position="1014"/>
    </location>
</feature>
<feature type="compositionally biased region" description="Basic and acidic residues" evidence="3">
    <location>
        <begin position="3067"/>
        <end position="3077"/>
    </location>
</feature>
<feature type="compositionally biased region" description="Basic and acidic residues" evidence="3">
    <location>
        <begin position="651"/>
        <end position="670"/>
    </location>
</feature>
<dbReference type="InterPro" id="IPR036427">
    <property type="entry name" value="Bromodomain-like_sf"/>
</dbReference>
<feature type="compositionally biased region" description="Polar residues" evidence="3">
    <location>
        <begin position="3105"/>
        <end position="3126"/>
    </location>
</feature>
<feature type="compositionally biased region" description="Basic and acidic residues" evidence="3">
    <location>
        <begin position="1227"/>
        <end position="1237"/>
    </location>
</feature>
<feature type="compositionally biased region" description="Basic and acidic residues" evidence="3">
    <location>
        <begin position="1543"/>
        <end position="1556"/>
    </location>
</feature>
<evidence type="ECO:0000313" key="5">
    <source>
        <dbReference type="EMBL" id="GFN93844.1"/>
    </source>
</evidence>
<feature type="region of interest" description="Disordered" evidence="3">
    <location>
        <begin position="186"/>
        <end position="449"/>
    </location>
</feature>
<feature type="compositionally biased region" description="Polar residues" evidence="3">
    <location>
        <begin position="3277"/>
        <end position="3288"/>
    </location>
</feature>
<feature type="region of interest" description="Disordered" evidence="3">
    <location>
        <begin position="838"/>
        <end position="1014"/>
    </location>
</feature>
<gene>
    <name evidence="5" type="ORF">PoB_002035000</name>
</gene>
<organism evidence="5 6">
    <name type="scientific">Plakobranchus ocellatus</name>
    <dbReference type="NCBI Taxonomy" id="259542"/>
    <lineage>
        <taxon>Eukaryota</taxon>
        <taxon>Metazoa</taxon>
        <taxon>Spiralia</taxon>
        <taxon>Lophotrochozoa</taxon>
        <taxon>Mollusca</taxon>
        <taxon>Gastropoda</taxon>
        <taxon>Heterobranchia</taxon>
        <taxon>Euthyneura</taxon>
        <taxon>Panpulmonata</taxon>
        <taxon>Sacoglossa</taxon>
        <taxon>Placobranchoidea</taxon>
        <taxon>Plakobranchidae</taxon>
        <taxon>Plakobranchus</taxon>
    </lineage>
</organism>
<feature type="region of interest" description="Disordered" evidence="3">
    <location>
        <begin position="726"/>
        <end position="762"/>
    </location>
</feature>
<proteinExistence type="predicted"/>
<feature type="compositionally biased region" description="Polar residues" evidence="3">
    <location>
        <begin position="1160"/>
        <end position="1170"/>
    </location>
</feature>
<feature type="region of interest" description="Disordered" evidence="3">
    <location>
        <begin position="559"/>
        <end position="619"/>
    </location>
</feature>
<reference evidence="5 6" key="1">
    <citation type="journal article" date="2021" name="Elife">
        <title>Chloroplast acquisition without the gene transfer in kleptoplastic sea slugs, Plakobranchus ocellatus.</title>
        <authorList>
            <person name="Maeda T."/>
            <person name="Takahashi S."/>
            <person name="Yoshida T."/>
            <person name="Shimamura S."/>
            <person name="Takaki Y."/>
            <person name="Nagai Y."/>
            <person name="Toyoda A."/>
            <person name="Suzuki Y."/>
            <person name="Arimoto A."/>
            <person name="Ishii H."/>
            <person name="Satoh N."/>
            <person name="Nishiyama T."/>
            <person name="Hasebe M."/>
            <person name="Maruyama T."/>
            <person name="Minagawa J."/>
            <person name="Obokata J."/>
            <person name="Shigenobu S."/>
        </authorList>
    </citation>
    <scope>NUCLEOTIDE SEQUENCE [LARGE SCALE GENOMIC DNA]</scope>
</reference>